<dbReference type="Pfam" id="PF07727">
    <property type="entry name" value="RVT_2"/>
    <property type="match status" value="1"/>
</dbReference>
<sequence length="893" mass="102254">EPLNFDEAMKDKRWRQAMEEEIKAIEKNNTWELSSLPKGHEAIGVKWVFKIKKNAKGEVERHKARLVAKGYKQQYGVDYDEVFALVARMETIRLLISLAAQMKWRIFQLDVKLAFLNGYLEEDVYVEQPMGFFIEGQEGKVLKLNKALYGLKQAPRAWNTRIDKYFQDNGFIRCQNEYALYVKTFNNGDVLFICLYMDDLIFTGNNPNLFEDFKESMSREFDITDMGLMSYYLGMEVKQIENDIFVSQGSYTKEVLKKFNMLDCNPVNTPMEGGLKLSKFDEGEKVDSTVFKSLVESLRYLTNTRPDILYAVGVVCHFTEAPTSPHLKAAKRILRYLKGTIDFGLFYSPSNNYKLVGFCDSDFAGDVDDRKSTTKFVFFMGDCVFTWSSKKQGIVTLSTWEAEYVAAISCTCHAIWLRRLLEELQLLQKESTKIYVDNRSAQELVKNPVFHERMDWKHVDIPIREGEALVVLASIKWLMDLDTWLAFVEINYTGNFLHNKRVKSFPYQHLTYHSSQKKMRVRELSPSDGNGSSTNEDEPLPQDADYINVLSLSDELETSILARFPRSQHWKLCFLNKRFLALSRSGEIYKIRRELGFKEPSVFMLVSGESNWWGMEWPFMSSKKLPPIQSDYNFEFGDKESFCAGSHLLVSGKEIDGAVIWRFNSIKNEWRKGPSMINPRCLFASATCSAIAFVAGGLDAGTYTQVLDSAEKYNSESRCWEPLPRMNKKRKFCSGCFMDNKFYVLGGQDEHGKDLTCGEFFDGKANSWNLIPDMWKDIVSQSPPLLAVVNNELYTLDASSNELKVYVKGTNTWKTLGVVPVRADAQGGWGVAFKSLGDELLVIGAPSMPHIVHALSMYTCCPDPDDEKLRWRQIGCGSIQLNHFIRNCAVMGT</sequence>
<dbReference type="GO" id="GO:0003887">
    <property type="term" value="F:DNA-directed DNA polymerase activity"/>
    <property type="evidence" value="ECO:0007669"/>
    <property type="project" value="UniProtKB-EC"/>
</dbReference>
<dbReference type="InterPro" id="IPR043502">
    <property type="entry name" value="DNA/RNA_pol_sf"/>
</dbReference>
<dbReference type="EMBL" id="QZWG01000019">
    <property type="protein sequence ID" value="RZB47108.1"/>
    <property type="molecule type" value="Genomic_DNA"/>
</dbReference>
<dbReference type="GO" id="GO:0005829">
    <property type="term" value="C:cytosol"/>
    <property type="evidence" value="ECO:0007669"/>
    <property type="project" value="TreeGrafter"/>
</dbReference>
<dbReference type="FunFam" id="2.120.10.80:FF:000007">
    <property type="entry name" value="F-box/kelch-repeat protein SKIP11"/>
    <property type="match status" value="1"/>
</dbReference>
<feature type="region of interest" description="Disordered" evidence="3">
    <location>
        <begin position="516"/>
        <end position="541"/>
    </location>
</feature>
<reference evidence="5 6" key="1">
    <citation type="submission" date="2018-09" db="EMBL/GenBank/DDBJ databases">
        <title>A high-quality reference genome of wild soybean provides a powerful tool to mine soybean genomes.</title>
        <authorList>
            <person name="Xie M."/>
            <person name="Chung C.Y.L."/>
            <person name="Li M.-W."/>
            <person name="Wong F.-L."/>
            <person name="Chan T.-F."/>
            <person name="Lam H.-M."/>
        </authorList>
    </citation>
    <scope>NUCLEOTIDE SEQUENCE [LARGE SCALE GENOMIC DNA]</scope>
    <source>
        <strain evidence="6">cv. W05</strain>
        <tissue evidence="5">Hypocotyl of etiolated seedlings</tissue>
    </source>
</reference>
<dbReference type="InterPro" id="IPR006652">
    <property type="entry name" value="Kelch_1"/>
</dbReference>
<evidence type="ECO:0000256" key="1">
    <source>
        <dbReference type="ARBA" id="ARBA00022441"/>
    </source>
</evidence>
<dbReference type="Proteomes" id="UP000289340">
    <property type="component" value="Chromosome 19"/>
</dbReference>
<dbReference type="AlphaFoldDB" id="A0A445FE22"/>
<evidence type="ECO:0000313" key="6">
    <source>
        <dbReference type="Proteomes" id="UP000289340"/>
    </source>
</evidence>
<protein>
    <submittedName>
        <fullName evidence="5">F-box/kelch-repeat protein</fullName>
        <ecNumber evidence="5">2.7.7.7</ecNumber>
    </submittedName>
</protein>
<evidence type="ECO:0000313" key="5">
    <source>
        <dbReference type="EMBL" id="RZB47108.1"/>
    </source>
</evidence>
<keyword evidence="5" id="KW-0808">Transferase</keyword>
<evidence type="ECO:0000256" key="2">
    <source>
        <dbReference type="ARBA" id="ARBA00022737"/>
    </source>
</evidence>
<dbReference type="Pfam" id="PF01344">
    <property type="entry name" value="Kelch_1"/>
    <property type="match status" value="2"/>
</dbReference>
<dbReference type="SUPFAM" id="SSF56672">
    <property type="entry name" value="DNA/RNA polymerases"/>
    <property type="match status" value="1"/>
</dbReference>
<dbReference type="CDD" id="cd09272">
    <property type="entry name" value="RNase_HI_RT_Ty1"/>
    <property type="match status" value="1"/>
</dbReference>
<keyword evidence="6" id="KW-1185">Reference proteome</keyword>
<accession>A0A445FE22</accession>
<keyword evidence="1" id="KW-0880">Kelch repeat</keyword>
<dbReference type="EC" id="2.7.7.7" evidence="5"/>
<gene>
    <name evidence="5" type="ORF">D0Y65_050942</name>
</gene>
<dbReference type="InterPro" id="IPR052439">
    <property type="entry name" value="F-box/Kelch-repeat"/>
</dbReference>
<dbReference type="Gene3D" id="2.120.10.80">
    <property type="entry name" value="Kelch-type beta propeller"/>
    <property type="match status" value="1"/>
</dbReference>
<evidence type="ECO:0000259" key="4">
    <source>
        <dbReference type="Pfam" id="PF07727"/>
    </source>
</evidence>
<dbReference type="SUPFAM" id="SSF117281">
    <property type="entry name" value="Kelch motif"/>
    <property type="match status" value="1"/>
</dbReference>
<feature type="domain" description="Reverse transcriptase Ty1/copia-type" evidence="4">
    <location>
        <begin position="28"/>
        <end position="272"/>
    </location>
</feature>
<dbReference type="InterPro" id="IPR015915">
    <property type="entry name" value="Kelch-typ_b-propeller"/>
</dbReference>
<keyword evidence="5" id="KW-0548">Nucleotidyltransferase</keyword>
<dbReference type="InterPro" id="IPR013103">
    <property type="entry name" value="RVT_2"/>
</dbReference>
<name>A0A445FE22_GLYSO</name>
<proteinExistence type="predicted"/>
<evidence type="ECO:0000256" key="3">
    <source>
        <dbReference type="SAM" id="MobiDB-lite"/>
    </source>
</evidence>
<dbReference type="SMART" id="SM00612">
    <property type="entry name" value="Kelch"/>
    <property type="match status" value="3"/>
</dbReference>
<dbReference type="PANTHER" id="PTHR46122:SF10">
    <property type="entry name" value="GALACTOSE OXIDASE_KELCH REPEAT PROTEIN"/>
    <property type="match status" value="1"/>
</dbReference>
<keyword evidence="2" id="KW-0677">Repeat</keyword>
<dbReference type="GO" id="GO:0005634">
    <property type="term" value="C:nucleus"/>
    <property type="evidence" value="ECO:0007669"/>
    <property type="project" value="UniProtKB-ARBA"/>
</dbReference>
<dbReference type="PANTHER" id="PTHR46122">
    <property type="entry name" value="GALACTOSE OXIDASE/KELCH REPEAT PROTEIN-RELATED"/>
    <property type="match status" value="1"/>
</dbReference>
<feature type="non-terminal residue" evidence="5">
    <location>
        <position position="1"/>
    </location>
</feature>
<comment type="caution">
    <text evidence="5">The sequence shown here is derived from an EMBL/GenBank/DDBJ whole genome shotgun (WGS) entry which is preliminary data.</text>
</comment>
<organism evidence="5 6">
    <name type="scientific">Glycine soja</name>
    <name type="common">Wild soybean</name>
    <dbReference type="NCBI Taxonomy" id="3848"/>
    <lineage>
        <taxon>Eukaryota</taxon>
        <taxon>Viridiplantae</taxon>
        <taxon>Streptophyta</taxon>
        <taxon>Embryophyta</taxon>
        <taxon>Tracheophyta</taxon>
        <taxon>Spermatophyta</taxon>
        <taxon>Magnoliopsida</taxon>
        <taxon>eudicotyledons</taxon>
        <taxon>Gunneridae</taxon>
        <taxon>Pentapetalae</taxon>
        <taxon>rosids</taxon>
        <taxon>fabids</taxon>
        <taxon>Fabales</taxon>
        <taxon>Fabaceae</taxon>
        <taxon>Papilionoideae</taxon>
        <taxon>50 kb inversion clade</taxon>
        <taxon>NPAAA clade</taxon>
        <taxon>indigoferoid/millettioid clade</taxon>
        <taxon>Phaseoleae</taxon>
        <taxon>Glycine</taxon>
        <taxon>Glycine subgen. Soja</taxon>
    </lineage>
</organism>